<dbReference type="AlphaFoldDB" id="A0A133XNT4"/>
<gene>
    <name evidence="1" type="ORF">AT959_02555</name>
</gene>
<comment type="caution">
    <text evidence="1">The sequence shown here is derived from an EMBL/GenBank/DDBJ whole genome shotgun (WGS) entry which is preliminary data.</text>
</comment>
<dbReference type="EMBL" id="LODL01000005">
    <property type="protein sequence ID" value="KXB32580.1"/>
    <property type="molecule type" value="Genomic_DNA"/>
</dbReference>
<reference evidence="1 2" key="1">
    <citation type="submission" date="2015-12" db="EMBL/GenBank/DDBJ databases">
        <title>Nitrous oxide reduction kinetics distinguish bacteria harboring typical versus atypical NosZ.</title>
        <authorList>
            <person name="Yoon S."/>
            <person name="Nissen S."/>
            <person name="Park D."/>
            <person name="Sanford R.A."/>
            <person name="Loeffler F.E."/>
        </authorList>
    </citation>
    <scope>NUCLEOTIDE SEQUENCE [LARGE SCALE GENOMIC DNA]</scope>
    <source>
        <strain evidence="1 2">ATCC BAA-841</strain>
    </source>
</reference>
<dbReference type="Proteomes" id="UP000070186">
    <property type="component" value="Unassembled WGS sequence"/>
</dbReference>
<protein>
    <submittedName>
        <fullName evidence="1">Uncharacterized protein</fullName>
    </submittedName>
</protein>
<evidence type="ECO:0000313" key="2">
    <source>
        <dbReference type="Proteomes" id="UP000070186"/>
    </source>
</evidence>
<name>A0A133XNT4_9RHOO</name>
<evidence type="ECO:0000313" key="1">
    <source>
        <dbReference type="EMBL" id="KXB32580.1"/>
    </source>
</evidence>
<sequence>MIEASHSQTEMYKYRLEESKDKSLCVHMTQVFNQNFKTPWNRGIGFEGENPLIFGKPYDKLYERLPDVSFDKESTYEMLLSKFPSSPEFDAVRWKEGRTCYPEGGKEDICHLRPMLVAEIDIDNDGQKEWVVKHSFMFKIPTKFVSDAGDEDYSGEDGLAIFPKDGLDLTMPLTLKQLVHGQKPGRQPRLLDLKVALQLRPFVYKGKTYLSAYQFVLDDKSLSPKKNHRYQLYPDREYMNILRVFAGGKRLEGQIIETANTENVCRIRMIMLNNNTVSGGD</sequence>
<organism evidence="1 2">
    <name type="scientific">Dechloromonas denitrificans</name>
    <dbReference type="NCBI Taxonomy" id="281362"/>
    <lineage>
        <taxon>Bacteria</taxon>
        <taxon>Pseudomonadati</taxon>
        <taxon>Pseudomonadota</taxon>
        <taxon>Betaproteobacteria</taxon>
        <taxon>Rhodocyclales</taxon>
        <taxon>Azonexaceae</taxon>
        <taxon>Dechloromonas</taxon>
    </lineage>
</organism>
<accession>A0A133XNT4</accession>
<keyword evidence="2" id="KW-1185">Reference proteome</keyword>
<proteinExistence type="predicted"/>